<dbReference type="AlphaFoldDB" id="A0A9D1W8K7"/>
<dbReference type="PROSITE" id="PS51257">
    <property type="entry name" value="PROKAR_LIPOPROTEIN"/>
    <property type="match status" value="1"/>
</dbReference>
<sequence length="157" mass="18036">MKRRQAIKQLFFFAGGLVIASSCIRKKEESSIALNNFSITGEQEDLLADLCEAIIPKTDTPGSKELGIHLFVLKMLDDCHSPEEQSEFIKELKGLKIQKGEDSDRYLAYLEKLDEDDLFKRILKRRTIQGYMNSEYVMKNLIVYEMVPGRYHGAVKI</sequence>
<organism evidence="1 2">
    <name type="scientific">Candidatus Sphingobacterium stercoripullorum</name>
    <dbReference type="NCBI Taxonomy" id="2838759"/>
    <lineage>
        <taxon>Bacteria</taxon>
        <taxon>Pseudomonadati</taxon>
        <taxon>Bacteroidota</taxon>
        <taxon>Sphingobacteriia</taxon>
        <taxon>Sphingobacteriales</taxon>
        <taxon>Sphingobacteriaceae</taxon>
        <taxon>Sphingobacterium</taxon>
    </lineage>
</organism>
<protein>
    <submittedName>
        <fullName evidence="1">Gluconate 2-dehydrogenase subunit 3 family protein</fullName>
    </submittedName>
</protein>
<evidence type="ECO:0000313" key="1">
    <source>
        <dbReference type="EMBL" id="HIX53777.1"/>
    </source>
</evidence>
<dbReference type="Proteomes" id="UP000824156">
    <property type="component" value="Unassembled WGS sequence"/>
</dbReference>
<evidence type="ECO:0000313" key="2">
    <source>
        <dbReference type="Proteomes" id="UP000824156"/>
    </source>
</evidence>
<reference evidence="1" key="1">
    <citation type="journal article" date="2021" name="PeerJ">
        <title>Extensive microbial diversity within the chicken gut microbiome revealed by metagenomics and culture.</title>
        <authorList>
            <person name="Gilroy R."/>
            <person name="Ravi A."/>
            <person name="Getino M."/>
            <person name="Pursley I."/>
            <person name="Horton D.L."/>
            <person name="Alikhan N.F."/>
            <person name="Baker D."/>
            <person name="Gharbi K."/>
            <person name="Hall N."/>
            <person name="Watson M."/>
            <person name="Adriaenssens E.M."/>
            <person name="Foster-Nyarko E."/>
            <person name="Jarju S."/>
            <person name="Secka A."/>
            <person name="Antonio M."/>
            <person name="Oren A."/>
            <person name="Chaudhuri R.R."/>
            <person name="La Ragione R."/>
            <person name="Hildebrand F."/>
            <person name="Pallen M.J."/>
        </authorList>
    </citation>
    <scope>NUCLEOTIDE SEQUENCE</scope>
    <source>
        <strain evidence="1">1719</strain>
    </source>
</reference>
<name>A0A9D1W8K7_9SPHI</name>
<dbReference type="Pfam" id="PF13618">
    <property type="entry name" value="Gluconate_2-dh3"/>
    <property type="match status" value="2"/>
</dbReference>
<dbReference type="EMBL" id="DXEZ01000057">
    <property type="protein sequence ID" value="HIX53777.1"/>
    <property type="molecule type" value="Genomic_DNA"/>
</dbReference>
<gene>
    <name evidence="1" type="ORF">H9853_02025</name>
</gene>
<proteinExistence type="predicted"/>
<dbReference type="InterPro" id="IPR027056">
    <property type="entry name" value="Gluconate_2DH_su3"/>
</dbReference>
<reference evidence="1" key="2">
    <citation type="submission" date="2021-04" db="EMBL/GenBank/DDBJ databases">
        <authorList>
            <person name="Gilroy R."/>
        </authorList>
    </citation>
    <scope>NUCLEOTIDE SEQUENCE</scope>
    <source>
        <strain evidence="1">1719</strain>
    </source>
</reference>
<comment type="caution">
    <text evidence="1">The sequence shown here is derived from an EMBL/GenBank/DDBJ whole genome shotgun (WGS) entry which is preliminary data.</text>
</comment>
<accession>A0A9D1W8K7</accession>